<proteinExistence type="predicted"/>
<organism evidence="1">
    <name type="scientific">freshwater metagenome</name>
    <dbReference type="NCBI Taxonomy" id="449393"/>
    <lineage>
        <taxon>unclassified sequences</taxon>
        <taxon>metagenomes</taxon>
        <taxon>ecological metagenomes</taxon>
    </lineage>
</organism>
<dbReference type="AlphaFoldDB" id="A0A6J6DBZ6"/>
<protein>
    <submittedName>
        <fullName evidence="1">Unannotated protein</fullName>
    </submittedName>
</protein>
<reference evidence="1" key="1">
    <citation type="submission" date="2020-05" db="EMBL/GenBank/DDBJ databases">
        <authorList>
            <person name="Chiriac C."/>
            <person name="Salcher M."/>
            <person name="Ghai R."/>
            <person name="Kavagutti S V."/>
        </authorList>
    </citation>
    <scope>NUCLEOTIDE SEQUENCE</scope>
</reference>
<name>A0A6J6DBZ6_9ZZZZ</name>
<accession>A0A6J6DBZ6</accession>
<gene>
    <name evidence="1" type="ORF">UFOPK1618_00481</name>
</gene>
<evidence type="ECO:0000313" key="1">
    <source>
        <dbReference type="EMBL" id="CAB4560269.1"/>
    </source>
</evidence>
<dbReference type="EMBL" id="CAEZTF010000074">
    <property type="protein sequence ID" value="CAB4560269.1"/>
    <property type="molecule type" value="Genomic_DNA"/>
</dbReference>
<sequence length="143" mass="17209">MRSPKQLVRAVPTSKLFLSKRSQALVVRLRRLQLLHCSRRRRASFVCRPSKQWTPLKVFTKRVTLLTCVLTRQRFQLRRLTQRANRQKKCLVPKWFQMRREFIRASRRMLKRRTRLFVRLVKSLCTHRSCLAYSAGAHTIFTI</sequence>